<dbReference type="AlphaFoldDB" id="A0A2H3SHI4"/>
<feature type="region of interest" description="Disordered" evidence="1">
    <location>
        <begin position="64"/>
        <end position="88"/>
    </location>
</feature>
<feature type="compositionally biased region" description="Basic and acidic residues" evidence="1">
    <location>
        <begin position="76"/>
        <end position="88"/>
    </location>
</feature>
<proteinExistence type="predicted"/>
<accession>A0A2H3SHI4</accession>
<evidence type="ECO:0000313" key="2">
    <source>
        <dbReference type="EMBL" id="VTT78793.1"/>
    </source>
</evidence>
<comment type="caution">
    <text evidence="2">The sequence shown here is derived from an EMBL/GenBank/DDBJ whole genome shotgun (WGS) entry which is preliminary data.</text>
</comment>
<feature type="region of interest" description="Disordered" evidence="1">
    <location>
        <begin position="126"/>
        <end position="151"/>
    </location>
</feature>
<sequence>MRHVLGHHELFPSNLQLEASRESLHTNTTAQPCPLTADARNHAHIRKQLLSTQGYPNTMALKAQAESNGAAPQDADEARRTFGGDLSPEMRERLRNQEKEFQAWRRSGAGGTDGSWNTWVALKRRENRNSAARDYTEAGGATGGEKQVKRE</sequence>
<evidence type="ECO:0000313" key="3">
    <source>
        <dbReference type="Proteomes" id="UP000760494"/>
    </source>
</evidence>
<evidence type="ECO:0000256" key="1">
    <source>
        <dbReference type="SAM" id="MobiDB-lite"/>
    </source>
</evidence>
<gene>
    <name evidence="2" type="ORF">C2S_11228</name>
</gene>
<organism evidence="2 3">
    <name type="scientific">Fusarium fujikuroi</name>
    <name type="common">Bakanae and foot rot disease fungus</name>
    <name type="synonym">Gibberella fujikuroi</name>
    <dbReference type="NCBI Taxonomy" id="5127"/>
    <lineage>
        <taxon>Eukaryota</taxon>
        <taxon>Fungi</taxon>
        <taxon>Dikarya</taxon>
        <taxon>Ascomycota</taxon>
        <taxon>Pezizomycotina</taxon>
        <taxon>Sordariomycetes</taxon>
        <taxon>Hypocreomycetidae</taxon>
        <taxon>Hypocreales</taxon>
        <taxon>Nectriaceae</taxon>
        <taxon>Fusarium</taxon>
        <taxon>Fusarium fujikuroi species complex</taxon>
    </lineage>
</organism>
<dbReference type="OrthoDB" id="10347285at2759"/>
<dbReference type="EMBL" id="CABFJX010000395">
    <property type="protein sequence ID" value="VTT78793.1"/>
    <property type="molecule type" value="Genomic_DNA"/>
</dbReference>
<name>A0A2H3SHI4_FUSFU</name>
<protein>
    <submittedName>
        <fullName evidence="2">Uncharacterized protein</fullName>
    </submittedName>
</protein>
<dbReference type="Proteomes" id="UP000760494">
    <property type="component" value="Unassembled WGS sequence"/>
</dbReference>
<reference evidence="2" key="1">
    <citation type="submission" date="2019-05" db="EMBL/GenBank/DDBJ databases">
        <authorList>
            <person name="Piombo E."/>
        </authorList>
    </citation>
    <scope>NUCLEOTIDE SEQUENCE</scope>
    <source>
        <strain evidence="2">C2S</strain>
    </source>
</reference>